<evidence type="ECO:0000313" key="3">
    <source>
        <dbReference type="Proteomes" id="UP000326340"/>
    </source>
</evidence>
<feature type="non-terminal residue" evidence="2">
    <location>
        <position position="1"/>
    </location>
</feature>
<dbReference type="Proteomes" id="UP000326340">
    <property type="component" value="Unassembled WGS sequence"/>
</dbReference>
<name>A0A5Q4BA14_9PEZI</name>
<keyword evidence="3" id="KW-1185">Reference proteome</keyword>
<evidence type="ECO:0000256" key="1">
    <source>
        <dbReference type="SAM" id="MobiDB-lite"/>
    </source>
</evidence>
<proteinExistence type="predicted"/>
<dbReference type="AlphaFoldDB" id="A0A5Q4BA14"/>
<reference evidence="2 3" key="1">
    <citation type="journal article" date="2019" name="Sci. Rep.">
        <title>Colletotrichum shisoi sp. nov., an anthracnose pathogen of Perilla frutescens in Japan: molecular phylogenetic, morphological and genomic evidence.</title>
        <authorList>
            <person name="Gan P."/>
            <person name="Tsushima A."/>
            <person name="Hiroyama R."/>
            <person name="Narusaka M."/>
            <person name="Takano Y."/>
            <person name="Narusaka Y."/>
            <person name="Kawaradani M."/>
            <person name="Damm U."/>
            <person name="Shirasu K."/>
        </authorList>
    </citation>
    <scope>NUCLEOTIDE SEQUENCE [LARGE SCALE GENOMIC DNA]</scope>
    <source>
        <strain evidence="2 3">PG-2018a</strain>
    </source>
</reference>
<sequence>PGQHRHHLDVRRHPRRLRLHCPPTQRPCKERALYSGLIDKPRWVVIAILFPEYVVIIAECSLSTPRCAEPEDGVAEAPRWEHLYGGYQVSVKDIRPGPDFHIRPQMQGYHSTVLGRIPKTGRTGRDHGENVAFGRQKQGQHDSEDSGFDANRLDAAPGCRQ</sequence>
<comment type="caution">
    <text evidence="2">The sequence shown here is derived from an EMBL/GenBank/DDBJ whole genome shotgun (WGS) entry which is preliminary data.</text>
</comment>
<accession>A0A5Q4BA14</accession>
<evidence type="ECO:0000313" key="2">
    <source>
        <dbReference type="EMBL" id="TQN63758.1"/>
    </source>
</evidence>
<feature type="non-terminal residue" evidence="2">
    <location>
        <position position="161"/>
    </location>
</feature>
<feature type="region of interest" description="Disordered" evidence="1">
    <location>
        <begin position="115"/>
        <end position="161"/>
    </location>
</feature>
<dbReference type="EMBL" id="PUHP01003956">
    <property type="protein sequence ID" value="TQN63758.1"/>
    <property type="molecule type" value="Genomic_DNA"/>
</dbReference>
<protein>
    <submittedName>
        <fullName evidence="2">Uncharacterized protein</fullName>
    </submittedName>
</protein>
<organism evidence="2 3">
    <name type="scientific">Colletotrichum shisoi</name>
    <dbReference type="NCBI Taxonomy" id="2078593"/>
    <lineage>
        <taxon>Eukaryota</taxon>
        <taxon>Fungi</taxon>
        <taxon>Dikarya</taxon>
        <taxon>Ascomycota</taxon>
        <taxon>Pezizomycotina</taxon>
        <taxon>Sordariomycetes</taxon>
        <taxon>Hypocreomycetidae</taxon>
        <taxon>Glomerellales</taxon>
        <taxon>Glomerellaceae</taxon>
        <taxon>Colletotrichum</taxon>
        <taxon>Colletotrichum destructivum species complex</taxon>
    </lineage>
</organism>
<gene>
    <name evidence="2" type="ORF">CSHISOI_11609</name>
</gene>